<dbReference type="Proteomes" id="UP000679179">
    <property type="component" value="Unassembled WGS sequence"/>
</dbReference>
<keyword evidence="5 6" id="KW-0472">Membrane</keyword>
<keyword evidence="4 6" id="KW-1133">Transmembrane helix</keyword>
<evidence type="ECO:0000313" key="7">
    <source>
        <dbReference type="EMBL" id="GIM27386.1"/>
    </source>
</evidence>
<proteinExistence type="predicted"/>
<keyword evidence="3 6" id="KW-0812">Transmembrane</keyword>
<dbReference type="RefSeq" id="WP_212902150.1">
    <property type="nucleotide sequence ID" value="NZ_BOPZ01000001.1"/>
</dbReference>
<feature type="transmembrane region" description="Helical" evidence="6">
    <location>
        <begin position="45"/>
        <end position="65"/>
    </location>
</feature>
<gene>
    <name evidence="7" type="ORF">CPJCM30710_00520</name>
</gene>
<feature type="transmembrane region" description="Helical" evidence="6">
    <location>
        <begin position="386"/>
        <end position="405"/>
    </location>
</feature>
<dbReference type="GO" id="GO:0005886">
    <property type="term" value="C:plasma membrane"/>
    <property type="evidence" value="ECO:0007669"/>
    <property type="project" value="UniProtKB-SubCell"/>
</dbReference>
<evidence type="ECO:0000256" key="5">
    <source>
        <dbReference type="ARBA" id="ARBA00023136"/>
    </source>
</evidence>
<sequence length="488" mass="55835">MKQESVKINILFNILRVTMAVIYPIITFPYVARILMSDGVGKVEFARTIISYFIIIAMLGINTYATREVAKLRQDKDKLSKFCHEMIIINICSVIVAYSFFLFFLYFYKSAFNQKSLYLILSIGIILNAAGMEWLYQGLEKYIYITVRTIFFQIISLILLFLFVKNKNDYVSYALLITISSFGSNILNLINSFKYITFKIYKNYNIKKHLSNIVIIFATNLVMSLYGQAVVIILGILGNDANVGVYSTSFKLIQLIISIMISVNIVVFPRLSYYIEIKDNTSLNRILEGGFNILFLIAIPITLGLFLLAKEIILIFAGSGFYESIICLKILSPVIILIALNNFMVYQILMPNNKEKQFLTSIIIGNVANLFIGLSLIFMYKNIGAAITRVIIELVIFIVLYKYSIKLFKLKISLNNFISVGIGTALESLIILTIKNLFSRPIIILVISVFVFFICYLFELIILKNKYALDFIYSITKKIKRTKLSFKI</sequence>
<evidence type="ECO:0000313" key="8">
    <source>
        <dbReference type="Proteomes" id="UP000679179"/>
    </source>
</evidence>
<dbReference type="InterPro" id="IPR002797">
    <property type="entry name" value="Polysacc_synth"/>
</dbReference>
<name>A0A919RX43_9CLOT</name>
<evidence type="ECO:0000256" key="1">
    <source>
        <dbReference type="ARBA" id="ARBA00004651"/>
    </source>
</evidence>
<comment type="caution">
    <text evidence="7">The sequence shown here is derived from an EMBL/GenBank/DDBJ whole genome shotgun (WGS) entry which is preliminary data.</text>
</comment>
<dbReference type="Pfam" id="PF01943">
    <property type="entry name" value="Polysacc_synt"/>
    <property type="match status" value="1"/>
</dbReference>
<dbReference type="CDD" id="cd13128">
    <property type="entry name" value="MATE_Wzx_like"/>
    <property type="match status" value="1"/>
</dbReference>
<feature type="transmembrane region" description="Helical" evidence="6">
    <location>
        <begin position="170"/>
        <end position="190"/>
    </location>
</feature>
<feature type="transmembrane region" description="Helical" evidence="6">
    <location>
        <begin position="417"/>
        <end position="436"/>
    </location>
</feature>
<evidence type="ECO:0000256" key="2">
    <source>
        <dbReference type="ARBA" id="ARBA00022475"/>
    </source>
</evidence>
<feature type="transmembrane region" description="Helical" evidence="6">
    <location>
        <begin position="86"/>
        <end position="106"/>
    </location>
</feature>
<feature type="transmembrane region" description="Helical" evidence="6">
    <location>
        <begin position="321"/>
        <end position="346"/>
    </location>
</feature>
<feature type="transmembrane region" description="Helical" evidence="6">
    <location>
        <begin position="442"/>
        <end position="463"/>
    </location>
</feature>
<feature type="transmembrane region" description="Helical" evidence="6">
    <location>
        <begin position="358"/>
        <end position="380"/>
    </location>
</feature>
<evidence type="ECO:0000256" key="3">
    <source>
        <dbReference type="ARBA" id="ARBA00022692"/>
    </source>
</evidence>
<feature type="transmembrane region" description="Helical" evidence="6">
    <location>
        <begin position="210"/>
        <end position="237"/>
    </location>
</feature>
<protein>
    <submittedName>
        <fullName evidence="7">Heteropolysaccharide repeat-containing protein</fullName>
    </submittedName>
</protein>
<evidence type="ECO:0000256" key="4">
    <source>
        <dbReference type="ARBA" id="ARBA00022989"/>
    </source>
</evidence>
<feature type="transmembrane region" description="Helical" evidence="6">
    <location>
        <begin position="118"/>
        <end position="136"/>
    </location>
</feature>
<comment type="subcellular location">
    <subcellularLocation>
        <location evidence="1">Cell membrane</location>
        <topology evidence="1">Multi-pass membrane protein</topology>
    </subcellularLocation>
</comment>
<dbReference type="AlphaFoldDB" id="A0A919RX43"/>
<organism evidence="7 8">
    <name type="scientific">Clostridium polyendosporum</name>
    <dbReference type="NCBI Taxonomy" id="69208"/>
    <lineage>
        <taxon>Bacteria</taxon>
        <taxon>Bacillati</taxon>
        <taxon>Bacillota</taxon>
        <taxon>Clostridia</taxon>
        <taxon>Eubacteriales</taxon>
        <taxon>Clostridiaceae</taxon>
        <taxon>Clostridium</taxon>
    </lineage>
</organism>
<keyword evidence="2" id="KW-1003">Cell membrane</keyword>
<dbReference type="PANTHER" id="PTHR30250:SF11">
    <property type="entry name" value="O-ANTIGEN TRANSPORTER-RELATED"/>
    <property type="match status" value="1"/>
</dbReference>
<dbReference type="PANTHER" id="PTHR30250">
    <property type="entry name" value="PST FAMILY PREDICTED COLANIC ACID TRANSPORTER"/>
    <property type="match status" value="1"/>
</dbReference>
<dbReference type="InterPro" id="IPR050833">
    <property type="entry name" value="Poly_Biosynth_Transport"/>
</dbReference>
<dbReference type="EMBL" id="BOPZ01000001">
    <property type="protein sequence ID" value="GIM27386.1"/>
    <property type="molecule type" value="Genomic_DNA"/>
</dbReference>
<feature type="transmembrane region" description="Helical" evidence="6">
    <location>
        <begin position="12"/>
        <end position="33"/>
    </location>
</feature>
<feature type="transmembrane region" description="Helical" evidence="6">
    <location>
        <begin position="143"/>
        <end position="164"/>
    </location>
</feature>
<feature type="transmembrane region" description="Helical" evidence="6">
    <location>
        <begin position="249"/>
        <end position="268"/>
    </location>
</feature>
<evidence type="ECO:0000256" key="6">
    <source>
        <dbReference type="SAM" id="Phobius"/>
    </source>
</evidence>
<feature type="transmembrane region" description="Helical" evidence="6">
    <location>
        <begin position="289"/>
        <end position="309"/>
    </location>
</feature>
<reference evidence="7" key="1">
    <citation type="submission" date="2021-03" db="EMBL/GenBank/DDBJ databases">
        <title>Taxonomic study of Clostridium polyendosporum from meadow-gley soil under rice.</title>
        <authorList>
            <person name="Kobayashi H."/>
            <person name="Tanizawa Y."/>
            <person name="Yagura M."/>
        </authorList>
    </citation>
    <scope>NUCLEOTIDE SEQUENCE</scope>
    <source>
        <strain evidence="7">JCM 30710</strain>
    </source>
</reference>
<accession>A0A919RX43</accession>
<keyword evidence="8" id="KW-1185">Reference proteome</keyword>